<keyword evidence="10" id="KW-1185">Reference proteome</keyword>
<evidence type="ECO:0000259" key="8">
    <source>
        <dbReference type="PROSITE" id="PS50127"/>
    </source>
</evidence>
<dbReference type="Proteomes" id="UP001055439">
    <property type="component" value="Chromosome 2"/>
</dbReference>
<feature type="domain" description="UBC core" evidence="8">
    <location>
        <begin position="69"/>
        <end position="266"/>
    </location>
</feature>
<dbReference type="GO" id="GO:0005524">
    <property type="term" value="F:ATP binding"/>
    <property type="evidence" value="ECO:0007669"/>
    <property type="project" value="UniProtKB-UniRule"/>
</dbReference>
<dbReference type="Gene3D" id="3.10.110.10">
    <property type="entry name" value="Ubiquitin Conjugating Enzyme"/>
    <property type="match status" value="1"/>
</dbReference>
<evidence type="ECO:0000256" key="6">
    <source>
        <dbReference type="RuleBase" id="RU362109"/>
    </source>
</evidence>
<evidence type="ECO:0000313" key="10">
    <source>
        <dbReference type="Proteomes" id="UP001055439"/>
    </source>
</evidence>
<evidence type="ECO:0000259" key="7">
    <source>
        <dbReference type="PROSITE" id="PS50030"/>
    </source>
</evidence>
<dbReference type="InterPro" id="IPR009060">
    <property type="entry name" value="UBA-like_sf"/>
</dbReference>
<dbReference type="GO" id="GO:0016740">
    <property type="term" value="F:transferase activity"/>
    <property type="evidence" value="ECO:0007669"/>
    <property type="project" value="UniProtKB-KW"/>
</dbReference>
<organism evidence="9 10">
    <name type="scientific">Musa troglodytarum</name>
    <name type="common">fe'i banana</name>
    <dbReference type="NCBI Taxonomy" id="320322"/>
    <lineage>
        <taxon>Eukaryota</taxon>
        <taxon>Viridiplantae</taxon>
        <taxon>Streptophyta</taxon>
        <taxon>Embryophyta</taxon>
        <taxon>Tracheophyta</taxon>
        <taxon>Spermatophyta</taxon>
        <taxon>Magnoliopsida</taxon>
        <taxon>Liliopsida</taxon>
        <taxon>Zingiberales</taxon>
        <taxon>Musaceae</taxon>
        <taxon>Musa</taxon>
    </lineage>
</organism>
<feature type="non-terminal residue" evidence="9">
    <location>
        <position position="1"/>
    </location>
</feature>
<evidence type="ECO:0000256" key="4">
    <source>
        <dbReference type="ARBA" id="ARBA00022840"/>
    </source>
</evidence>
<evidence type="ECO:0000256" key="1">
    <source>
        <dbReference type="ARBA" id="ARBA00022679"/>
    </source>
</evidence>
<keyword evidence="2 6" id="KW-0547">Nucleotide-binding</keyword>
<protein>
    <submittedName>
        <fullName evidence="9">UBA</fullName>
    </submittedName>
</protein>
<dbReference type="OrthoDB" id="7851174at2759"/>
<dbReference type="PANTHER" id="PTHR24068">
    <property type="entry name" value="UBIQUITIN-CONJUGATING ENZYME E2"/>
    <property type="match status" value="1"/>
</dbReference>
<evidence type="ECO:0000256" key="2">
    <source>
        <dbReference type="ARBA" id="ARBA00022741"/>
    </source>
</evidence>
<accession>A0A9E7F170</accession>
<dbReference type="PROSITE" id="PS00183">
    <property type="entry name" value="UBC_1"/>
    <property type="match status" value="1"/>
</dbReference>
<feature type="domain" description="UBA" evidence="7">
    <location>
        <begin position="271"/>
        <end position="310"/>
    </location>
</feature>
<dbReference type="PROSITE" id="PS50127">
    <property type="entry name" value="UBC_2"/>
    <property type="match status" value="1"/>
</dbReference>
<dbReference type="InterPro" id="IPR015940">
    <property type="entry name" value="UBA"/>
</dbReference>
<dbReference type="SMART" id="SM00165">
    <property type="entry name" value="UBA"/>
    <property type="match status" value="1"/>
</dbReference>
<evidence type="ECO:0000256" key="5">
    <source>
        <dbReference type="PROSITE-ProRule" id="PRU10133"/>
    </source>
</evidence>
<keyword evidence="4 6" id="KW-0067">ATP-binding</keyword>
<dbReference type="InterPro" id="IPR000608">
    <property type="entry name" value="UBC"/>
</dbReference>
<keyword evidence="3 6" id="KW-0833">Ubl conjugation pathway</keyword>
<dbReference type="CDD" id="cd14312">
    <property type="entry name" value="UBA_II_E2_UBC27_like"/>
    <property type="match status" value="1"/>
</dbReference>
<sequence length="310" mass="34077">TPKPNKATTLRFFERLSLFAAPNAKPPSPPILPRIGFVPSFPARVSRDRLDRNLLSSWPVILGGRVKMLDVSRVQKELAECNRDTAISGVSIALHDGGSDLSHLSGTISGPVATPYEGGTFQIDIRLPSTIPVLCSMKNVFFGGIFEAIVWKGSLIAGKLKINIIFVSFLPSANLRGYPFEPPKMQFVTKVWHPNISSQNGAICLDILKDQWSPALTLKTALLSLQALLSAPEPDDPQDAVVAQQYLRDHQTFMATARYWTEAFARRSSVGIEEKVQKLVEMGFPEDLVRSTLESVNGDENQALEMLCSS</sequence>
<reference evidence="9" key="1">
    <citation type="submission" date="2022-05" db="EMBL/GenBank/DDBJ databases">
        <title>The Musa troglodytarum L. genome provides insights into the mechanism of non-climacteric behaviour and enrichment of carotenoids.</title>
        <authorList>
            <person name="Wang J."/>
        </authorList>
    </citation>
    <scope>NUCLEOTIDE SEQUENCE</scope>
    <source>
        <tissue evidence="9">Leaf</tissue>
    </source>
</reference>
<dbReference type="Pfam" id="PF00179">
    <property type="entry name" value="UQ_con"/>
    <property type="match status" value="2"/>
</dbReference>
<dbReference type="PROSITE" id="PS50030">
    <property type="entry name" value="UBA"/>
    <property type="match status" value="1"/>
</dbReference>
<dbReference type="InterPro" id="IPR016135">
    <property type="entry name" value="UBQ-conjugating_enzyme/RWD"/>
</dbReference>
<evidence type="ECO:0000256" key="3">
    <source>
        <dbReference type="ARBA" id="ARBA00022786"/>
    </source>
</evidence>
<dbReference type="SMART" id="SM00212">
    <property type="entry name" value="UBCc"/>
    <property type="match status" value="1"/>
</dbReference>
<keyword evidence="1" id="KW-0808">Transferase</keyword>
<evidence type="ECO:0000313" key="9">
    <source>
        <dbReference type="EMBL" id="URD86181.1"/>
    </source>
</evidence>
<dbReference type="Gene3D" id="1.10.8.10">
    <property type="entry name" value="DNA helicase RuvA subunit, C-terminal domain"/>
    <property type="match status" value="1"/>
</dbReference>
<dbReference type="SUPFAM" id="SSF46934">
    <property type="entry name" value="UBA-like"/>
    <property type="match status" value="1"/>
</dbReference>
<dbReference type="Pfam" id="PF00627">
    <property type="entry name" value="UBA"/>
    <property type="match status" value="1"/>
</dbReference>
<dbReference type="InterPro" id="IPR023313">
    <property type="entry name" value="UBQ-conjugating_AS"/>
</dbReference>
<gene>
    <name evidence="9" type="ORF">MUK42_26620</name>
</gene>
<comment type="similarity">
    <text evidence="6">Belongs to the ubiquitin-conjugating enzyme family.</text>
</comment>
<dbReference type="AlphaFoldDB" id="A0A9E7F170"/>
<dbReference type="SUPFAM" id="SSF54495">
    <property type="entry name" value="UBC-like"/>
    <property type="match status" value="2"/>
</dbReference>
<dbReference type="CDD" id="cd23800">
    <property type="entry name" value="UBCc_UBE2K"/>
    <property type="match status" value="1"/>
</dbReference>
<dbReference type="InterPro" id="IPR041974">
    <property type="entry name" value="UBC27_UBA"/>
</dbReference>
<feature type="active site" description="Glycyl thioester intermediate" evidence="5">
    <location>
        <position position="204"/>
    </location>
</feature>
<name>A0A9E7F170_9LILI</name>
<proteinExistence type="inferred from homology"/>
<dbReference type="EMBL" id="CP097504">
    <property type="protein sequence ID" value="URD86181.1"/>
    <property type="molecule type" value="Genomic_DNA"/>
</dbReference>